<evidence type="ECO:0000256" key="6">
    <source>
        <dbReference type="ARBA" id="ARBA00022840"/>
    </source>
</evidence>
<dbReference type="Pfam" id="PF18052">
    <property type="entry name" value="Rx_N"/>
    <property type="match status" value="1"/>
</dbReference>
<protein>
    <recommendedName>
        <fullName evidence="12">NB-ARC domain-containing protein</fullName>
    </recommendedName>
</protein>
<organism evidence="10 11">
    <name type="scientific">Eragrostis curvula</name>
    <name type="common">weeping love grass</name>
    <dbReference type="NCBI Taxonomy" id="38414"/>
    <lineage>
        <taxon>Eukaryota</taxon>
        <taxon>Viridiplantae</taxon>
        <taxon>Streptophyta</taxon>
        <taxon>Embryophyta</taxon>
        <taxon>Tracheophyta</taxon>
        <taxon>Spermatophyta</taxon>
        <taxon>Magnoliopsida</taxon>
        <taxon>Liliopsida</taxon>
        <taxon>Poales</taxon>
        <taxon>Poaceae</taxon>
        <taxon>PACMAD clade</taxon>
        <taxon>Chloridoideae</taxon>
        <taxon>Eragrostideae</taxon>
        <taxon>Eragrostidinae</taxon>
        <taxon>Eragrostis</taxon>
    </lineage>
</organism>
<keyword evidence="5" id="KW-0611">Plant defense</keyword>
<dbReference type="Gene3D" id="3.40.50.300">
    <property type="entry name" value="P-loop containing nucleotide triphosphate hydrolases"/>
    <property type="match status" value="1"/>
</dbReference>
<dbReference type="InterPro" id="IPR058922">
    <property type="entry name" value="WHD_DRP"/>
</dbReference>
<dbReference type="EMBL" id="RWGY01000013">
    <property type="protein sequence ID" value="TVU25425.1"/>
    <property type="molecule type" value="Genomic_DNA"/>
</dbReference>
<evidence type="ECO:0000256" key="5">
    <source>
        <dbReference type="ARBA" id="ARBA00022821"/>
    </source>
</evidence>
<evidence type="ECO:0000256" key="1">
    <source>
        <dbReference type="ARBA" id="ARBA00008894"/>
    </source>
</evidence>
<dbReference type="InterPro" id="IPR027417">
    <property type="entry name" value="P-loop_NTPase"/>
</dbReference>
<gene>
    <name evidence="10" type="ORF">EJB05_27920</name>
</gene>
<evidence type="ECO:0000259" key="7">
    <source>
        <dbReference type="Pfam" id="PF00931"/>
    </source>
</evidence>
<feature type="domain" description="Disease resistance N-terminal" evidence="8">
    <location>
        <begin position="12"/>
        <end position="95"/>
    </location>
</feature>
<keyword evidence="4" id="KW-0547">Nucleotide-binding</keyword>
<dbReference type="OrthoDB" id="676015at2759"/>
<feature type="non-terminal residue" evidence="10">
    <location>
        <position position="1"/>
    </location>
</feature>
<evidence type="ECO:0000259" key="8">
    <source>
        <dbReference type="Pfam" id="PF18052"/>
    </source>
</evidence>
<dbReference type="InterPro" id="IPR002182">
    <property type="entry name" value="NB-ARC"/>
</dbReference>
<dbReference type="Pfam" id="PF00931">
    <property type="entry name" value="NB-ARC"/>
    <property type="match status" value="1"/>
</dbReference>
<dbReference type="PANTHER" id="PTHR36766">
    <property type="entry name" value="PLANT BROAD-SPECTRUM MILDEW RESISTANCE PROTEIN RPW8"/>
    <property type="match status" value="1"/>
</dbReference>
<evidence type="ECO:0000256" key="3">
    <source>
        <dbReference type="ARBA" id="ARBA00022737"/>
    </source>
</evidence>
<keyword evidence="3" id="KW-0677">Repeat</keyword>
<sequence length="484" mass="54700">MAEIGGMLAASALKMAAERIAEAAGDRVMLQWKFSDDLEDMEDTVESIQAVLEDAEGQSFQNASVRLWLKRLTRASNDISDMFDEFEVNKTKKSVLRKLKVLHPCLKFAPEVGMASKMKKVRDKLEKISNHHHKFSLMEHSSSNVQQGIDERATSSEVVKTKILGRDEEKWKVMDLLTTPKSEYIILPIYGIGGMGKTSLAQLVFNDTHFKEYRKAWVYVGKTFDWKKIKKSVERQLCNTQKQDIGSSAPKDVLIVLDDLWEDDDSKLTDLKDSLKMVGNGCKVHAIVTTRYAGIAEKIKEDKDYKIEPLSSCTCWTIIKQIVGFEDKADKKKLEEIGKSIAEKCDGVALAARAIGYLLKSRDLKGWDSVQKSGFWNASRSGSSPYYNVLASLKLSYNNLPAYLRQCLAYCAIFPKGHNMAKHDLIYQWAALGFINWSDDISFWQNGETCIKQLLDLSFFQHSESPSVSYLILNTSVIAVFSFD</sequence>
<dbReference type="InterPro" id="IPR041118">
    <property type="entry name" value="Rx_N"/>
</dbReference>
<dbReference type="SUPFAM" id="SSF52540">
    <property type="entry name" value="P-loop containing nucleoside triphosphate hydrolases"/>
    <property type="match status" value="1"/>
</dbReference>
<reference evidence="10 11" key="1">
    <citation type="journal article" date="2019" name="Sci. Rep.">
        <title>A high-quality genome of Eragrostis curvula grass provides insights into Poaceae evolution and supports new strategies to enhance forage quality.</title>
        <authorList>
            <person name="Carballo J."/>
            <person name="Santos B.A.C.M."/>
            <person name="Zappacosta D."/>
            <person name="Garbus I."/>
            <person name="Selva J.P."/>
            <person name="Gallo C.A."/>
            <person name="Diaz A."/>
            <person name="Albertini E."/>
            <person name="Caccamo M."/>
            <person name="Echenique V."/>
        </authorList>
    </citation>
    <scope>NUCLEOTIDE SEQUENCE [LARGE SCALE GENOMIC DNA]</scope>
    <source>
        <strain evidence="11">cv. Victoria</strain>
        <tissue evidence="10">Leaf</tissue>
    </source>
</reference>
<dbReference type="GO" id="GO:0006952">
    <property type="term" value="P:defense response"/>
    <property type="evidence" value="ECO:0007669"/>
    <property type="project" value="UniProtKB-KW"/>
</dbReference>
<feature type="domain" description="Disease resistance protein winged helix" evidence="9">
    <location>
        <begin position="413"/>
        <end position="465"/>
    </location>
</feature>
<evidence type="ECO:0000256" key="2">
    <source>
        <dbReference type="ARBA" id="ARBA00022614"/>
    </source>
</evidence>
<dbReference type="PRINTS" id="PR00364">
    <property type="entry name" value="DISEASERSIST"/>
</dbReference>
<dbReference type="GO" id="GO:0043531">
    <property type="term" value="F:ADP binding"/>
    <property type="evidence" value="ECO:0007669"/>
    <property type="project" value="InterPro"/>
</dbReference>
<dbReference type="InterPro" id="IPR042197">
    <property type="entry name" value="Apaf_helical"/>
</dbReference>
<keyword evidence="11" id="KW-1185">Reference proteome</keyword>
<proteinExistence type="inferred from homology"/>
<comment type="similarity">
    <text evidence="1">Belongs to the disease resistance NB-LRR family.</text>
</comment>
<dbReference type="AlphaFoldDB" id="A0A5J9UPM6"/>
<dbReference type="Proteomes" id="UP000324897">
    <property type="component" value="Chromosome 2"/>
</dbReference>
<dbReference type="Gene3D" id="1.10.10.10">
    <property type="entry name" value="Winged helix-like DNA-binding domain superfamily/Winged helix DNA-binding domain"/>
    <property type="match status" value="1"/>
</dbReference>
<dbReference type="Pfam" id="PF23559">
    <property type="entry name" value="WHD_DRP"/>
    <property type="match status" value="1"/>
</dbReference>
<evidence type="ECO:0000313" key="10">
    <source>
        <dbReference type="EMBL" id="TVU25425.1"/>
    </source>
</evidence>
<evidence type="ECO:0000259" key="9">
    <source>
        <dbReference type="Pfam" id="PF23559"/>
    </source>
</evidence>
<name>A0A5J9UPM6_9POAL</name>
<dbReference type="PANTHER" id="PTHR36766:SF73">
    <property type="entry name" value="NB-ARC DOMAIN-CONTAINING PROTEIN"/>
    <property type="match status" value="1"/>
</dbReference>
<comment type="caution">
    <text evidence="10">The sequence shown here is derived from an EMBL/GenBank/DDBJ whole genome shotgun (WGS) entry which is preliminary data.</text>
</comment>
<evidence type="ECO:0008006" key="12">
    <source>
        <dbReference type="Google" id="ProtNLM"/>
    </source>
</evidence>
<dbReference type="Gene3D" id="1.10.8.430">
    <property type="entry name" value="Helical domain of apoptotic protease-activating factors"/>
    <property type="match status" value="1"/>
</dbReference>
<dbReference type="InterPro" id="IPR036388">
    <property type="entry name" value="WH-like_DNA-bd_sf"/>
</dbReference>
<feature type="domain" description="NB-ARC" evidence="7">
    <location>
        <begin position="170"/>
        <end position="324"/>
    </location>
</feature>
<keyword evidence="2" id="KW-0433">Leucine-rich repeat</keyword>
<dbReference type="Gramene" id="TVU25425">
    <property type="protein sequence ID" value="TVU25425"/>
    <property type="gene ID" value="EJB05_27920"/>
</dbReference>
<dbReference type="GO" id="GO:0005524">
    <property type="term" value="F:ATP binding"/>
    <property type="evidence" value="ECO:0007669"/>
    <property type="project" value="UniProtKB-KW"/>
</dbReference>
<evidence type="ECO:0000313" key="11">
    <source>
        <dbReference type="Proteomes" id="UP000324897"/>
    </source>
</evidence>
<keyword evidence="6" id="KW-0067">ATP-binding</keyword>
<evidence type="ECO:0000256" key="4">
    <source>
        <dbReference type="ARBA" id="ARBA00022741"/>
    </source>
</evidence>
<accession>A0A5J9UPM6</accession>
<dbReference type="Gene3D" id="1.20.5.4130">
    <property type="match status" value="1"/>
</dbReference>